<evidence type="ECO:0000256" key="8">
    <source>
        <dbReference type="RuleBase" id="RU004178"/>
    </source>
</evidence>
<organism evidence="12 13">
    <name type="scientific">Hebeloma cylindrosporum</name>
    <dbReference type="NCBI Taxonomy" id="76867"/>
    <lineage>
        <taxon>Eukaryota</taxon>
        <taxon>Fungi</taxon>
        <taxon>Dikarya</taxon>
        <taxon>Basidiomycota</taxon>
        <taxon>Agaricomycotina</taxon>
        <taxon>Agaricomycetes</taxon>
        <taxon>Agaricomycetidae</taxon>
        <taxon>Agaricales</taxon>
        <taxon>Agaricineae</taxon>
        <taxon>Hymenogastraceae</taxon>
        <taxon>Hebeloma</taxon>
    </lineage>
</organism>
<evidence type="ECO:0000313" key="12">
    <source>
        <dbReference type="EMBL" id="KIM49342.1"/>
    </source>
</evidence>
<comment type="subunit">
    <text evidence="2">Monomer.</text>
</comment>
<dbReference type="EC" id="2.3.1.97" evidence="3 7"/>
<dbReference type="PANTHER" id="PTHR11377:SF5">
    <property type="entry name" value="GLYCYLPEPTIDE N-TETRADECANOYLTRANSFERASE"/>
    <property type="match status" value="1"/>
</dbReference>
<dbReference type="Proteomes" id="UP000053424">
    <property type="component" value="Unassembled WGS sequence"/>
</dbReference>
<sequence>MSASQKSRAKEPEIIDTTGDPELSDNHSDSEGEDQEDHKLASAPSTSTSQKKKKKKKSKAKKLLNAIRGNDEIPQEVVDQVLDKVKAEGGPGSSEANAENVRLALQEMNIMDVVKGKAGVGGLNKKDLGEHKFWGTQPVPQLGEGPPIEDGYIEPSKPREEVRQEPYPLPRDFEWSTLDISDPIQNREVYDLLSLNYIEDDHASFRFQYSAEFLAWALQPPGYHREWHIGVRVSSNKKLVAFISGVPMTLRVRQHVIHVSEINYLCVHKKLRSKRLAPVLIKEVTRQCHLKGIFQAIYTAGIVIPTPITVCRYYHRLLNIPKLVNTRFCFVPRNMTLARMIRVNKPPAAITLPGLREMQEKDIVAVAQLLTEYMKRFTMVPLFNVDEARHQFLSGMGTGEIGNGGPNRREKQVTFSYVVEDPETGKITDFFSFYSLPSTVIGNATYPILEAAYLYYYATDTGLQGGEDSERLVKKRLYALIGDAIIIANEAGFDVFNALTLMDNVTVLQDLKFGLGDGFLNFYLYNWRTMPLAGMNDEGNVPAGKGVGVVML</sequence>
<dbReference type="Gene3D" id="3.40.630.30">
    <property type="match status" value="2"/>
</dbReference>
<evidence type="ECO:0000256" key="3">
    <source>
        <dbReference type="ARBA" id="ARBA00012923"/>
    </source>
</evidence>
<dbReference type="SUPFAM" id="SSF55729">
    <property type="entry name" value="Acyl-CoA N-acyltransferases (Nat)"/>
    <property type="match status" value="2"/>
</dbReference>
<dbReference type="STRING" id="686832.A0A0C2Z866"/>
<keyword evidence="6 7" id="KW-0012">Acyltransferase</keyword>
<evidence type="ECO:0000256" key="2">
    <source>
        <dbReference type="ARBA" id="ARBA00011245"/>
    </source>
</evidence>
<dbReference type="PIRSF" id="PIRSF015892">
    <property type="entry name" value="N-myristl_transf"/>
    <property type="match status" value="1"/>
</dbReference>
<dbReference type="InterPro" id="IPR022678">
    <property type="entry name" value="NMT_CS"/>
</dbReference>
<dbReference type="PROSITE" id="PS00976">
    <property type="entry name" value="NMT_2"/>
    <property type="match status" value="1"/>
</dbReference>
<dbReference type="EMBL" id="KN831768">
    <property type="protein sequence ID" value="KIM49342.1"/>
    <property type="molecule type" value="Genomic_DNA"/>
</dbReference>
<feature type="domain" description="Glycylpeptide N-tetradecanoyltransferase N-terminal" evidence="10">
    <location>
        <begin position="153"/>
        <end position="311"/>
    </location>
</feature>
<evidence type="ECO:0000256" key="6">
    <source>
        <dbReference type="ARBA" id="ARBA00023315"/>
    </source>
</evidence>
<evidence type="ECO:0000256" key="5">
    <source>
        <dbReference type="ARBA" id="ARBA00022679"/>
    </source>
</evidence>
<dbReference type="FunFam" id="3.40.630.30:FF:000042">
    <property type="entry name" value="Glycylpeptide N-tetradecanoyltransferase"/>
    <property type="match status" value="1"/>
</dbReference>
<feature type="compositionally biased region" description="Basic and acidic residues" evidence="9">
    <location>
        <begin position="24"/>
        <end position="40"/>
    </location>
</feature>
<dbReference type="HOGENOM" id="CLU_022882_2_0_1"/>
<dbReference type="Pfam" id="PF02799">
    <property type="entry name" value="NMT_C"/>
    <property type="match status" value="1"/>
</dbReference>
<dbReference type="PANTHER" id="PTHR11377">
    <property type="entry name" value="N-MYRISTOYL TRANSFERASE"/>
    <property type="match status" value="1"/>
</dbReference>
<evidence type="ECO:0000256" key="9">
    <source>
        <dbReference type="SAM" id="MobiDB-lite"/>
    </source>
</evidence>
<comment type="function">
    <text evidence="7">Adds a myristoyl group to the N-terminal glycine residue of certain cellular proteins.</text>
</comment>
<dbReference type="InterPro" id="IPR022676">
    <property type="entry name" value="NMT_N"/>
</dbReference>
<dbReference type="AlphaFoldDB" id="A0A0C2Z866"/>
<comment type="catalytic activity">
    <reaction evidence="7">
        <text>N-terminal glycyl-[protein] + tetradecanoyl-CoA = N-tetradecanoylglycyl-[protein] + CoA + H(+)</text>
        <dbReference type="Rhea" id="RHEA:15521"/>
        <dbReference type="Rhea" id="RHEA-COMP:12666"/>
        <dbReference type="Rhea" id="RHEA-COMP:12667"/>
        <dbReference type="ChEBI" id="CHEBI:15378"/>
        <dbReference type="ChEBI" id="CHEBI:57287"/>
        <dbReference type="ChEBI" id="CHEBI:57385"/>
        <dbReference type="ChEBI" id="CHEBI:64723"/>
        <dbReference type="ChEBI" id="CHEBI:133050"/>
        <dbReference type="EC" id="2.3.1.97"/>
    </reaction>
</comment>
<dbReference type="InterPro" id="IPR022677">
    <property type="entry name" value="NMT_C"/>
</dbReference>
<evidence type="ECO:0000313" key="13">
    <source>
        <dbReference type="Proteomes" id="UP000053424"/>
    </source>
</evidence>
<reference evidence="13" key="2">
    <citation type="submission" date="2015-01" db="EMBL/GenBank/DDBJ databases">
        <title>Evolutionary Origins and Diversification of the Mycorrhizal Mutualists.</title>
        <authorList>
            <consortium name="DOE Joint Genome Institute"/>
            <consortium name="Mycorrhizal Genomics Consortium"/>
            <person name="Kohler A."/>
            <person name="Kuo A."/>
            <person name="Nagy L.G."/>
            <person name="Floudas D."/>
            <person name="Copeland A."/>
            <person name="Barry K.W."/>
            <person name="Cichocki N."/>
            <person name="Veneault-Fourrey C."/>
            <person name="LaButti K."/>
            <person name="Lindquist E.A."/>
            <person name="Lipzen A."/>
            <person name="Lundell T."/>
            <person name="Morin E."/>
            <person name="Murat C."/>
            <person name="Riley R."/>
            <person name="Ohm R."/>
            <person name="Sun H."/>
            <person name="Tunlid A."/>
            <person name="Henrissat B."/>
            <person name="Grigoriev I.V."/>
            <person name="Hibbett D.S."/>
            <person name="Martin F."/>
        </authorList>
    </citation>
    <scope>NUCLEOTIDE SEQUENCE [LARGE SCALE GENOMIC DNA]</scope>
    <source>
        <strain evidence="13">h7</strain>
    </source>
</reference>
<evidence type="ECO:0000259" key="11">
    <source>
        <dbReference type="Pfam" id="PF02799"/>
    </source>
</evidence>
<protein>
    <recommendedName>
        <fullName evidence="4 7">Glycylpeptide N-tetradecanoyltransferase</fullName>
        <ecNumber evidence="3 7">2.3.1.97</ecNumber>
    </recommendedName>
</protein>
<evidence type="ECO:0000259" key="10">
    <source>
        <dbReference type="Pfam" id="PF01233"/>
    </source>
</evidence>
<dbReference type="InterPro" id="IPR016181">
    <property type="entry name" value="Acyl_CoA_acyltransferase"/>
</dbReference>
<reference evidence="12 13" key="1">
    <citation type="submission" date="2014-04" db="EMBL/GenBank/DDBJ databases">
        <authorList>
            <consortium name="DOE Joint Genome Institute"/>
            <person name="Kuo A."/>
            <person name="Gay G."/>
            <person name="Dore J."/>
            <person name="Kohler A."/>
            <person name="Nagy L.G."/>
            <person name="Floudas D."/>
            <person name="Copeland A."/>
            <person name="Barry K.W."/>
            <person name="Cichocki N."/>
            <person name="Veneault-Fourrey C."/>
            <person name="LaButti K."/>
            <person name="Lindquist E.A."/>
            <person name="Lipzen A."/>
            <person name="Lundell T."/>
            <person name="Morin E."/>
            <person name="Murat C."/>
            <person name="Sun H."/>
            <person name="Tunlid A."/>
            <person name="Henrissat B."/>
            <person name="Grigoriev I.V."/>
            <person name="Hibbett D.S."/>
            <person name="Martin F."/>
            <person name="Nordberg H.P."/>
            <person name="Cantor M.N."/>
            <person name="Hua S.X."/>
        </authorList>
    </citation>
    <scope>NUCLEOTIDE SEQUENCE [LARGE SCALE GENOMIC DNA]</scope>
    <source>
        <strain evidence="13">h7</strain>
    </source>
</reference>
<feature type="domain" description="Glycylpeptide N-tetradecanoyltransferase C-terminal" evidence="11">
    <location>
        <begin position="326"/>
        <end position="550"/>
    </location>
</feature>
<name>A0A0C2Z866_HEBCY</name>
<evidence type="ECO:0000256" key="4">
    <source>
        <dbReference type="ARBA" id="ARBA00022240"/>
    </source>
</evidence>
<feature type="region of interest" description="Disordered" evidence="9">
    <location>
        <begin position="1"/>
        <end position="74"/>
    </location>
</feature>
<proteinExistence type="inferred from homology"/>
<dbReference type="Pfam" id="PF01233">
    <property type="entry name" value="NMT"/>
    <property type="match status" value="1"/>
</dbReference>
<dbReference type="OrthoDB" id="60315at2759"/>
<keyword evidence="5 7" id="KW-0808">Transferase</keyword>
<dbReference type="GO" id="GO:0004379">
    <property type="term" value="F:glycylpeptide N-tetradecanoyltransferase activity"/>
    <property type="evidence" value="ECO:0007669"/>
    <property type="project" value="UniProtKB-EC"/>
</dbReference>
<dbReference type="GO" id="GO:0005737">
    <property type="term" value="C:cytoplasm"/>
    <property type="evidence" value="ECO:0007669"/>
    <property type="project" value="TreeGrafter"/>
</dbReference>
<accession>A0A0C2Z866</accession>
<evidence type="ECO:0000256" key="1">
    <source>
        <dbReference type="ARBA" id="ARBA00009469"/>
    </source>
</evidence>
<keyword evidence="13" id="KW-1185">Reference proteome</keyword>
<feature type="compositionally biased region" description="Basic residues" evidence="9">
    <location>
        <begin position="50"/>
        <end position="62"/>
    </location>
</feature>
<gene>
    <name evidence="12" type="ORF">M413DRAFT_438527</name>
</gene>
<comment type="similarity">
    <text evidence="1 8">Belongs to the NMT family.</text>
</comment>
<evidence type="ECO:0000256" key="7">
    <source>
        <dbReference type="RuleBase" id="RU000586"/>
    </source>
</evidence>
<dbReference type="InterPro" id="IPR000903">
    <property type="entry name" value="NMT"/>
</dbReference>